<dbReference type="InterPro" id="IPR050248">
    <property type="entry name" value="Polysacc_deacetylase_ArnD"/>
</dbReference>
<dbReference type="CDD" id="cd10917">
    <property type="entry name" value="CE4_NodB_like_6s_7s"/>
    <property type="match status" value="1"/>
</dbReference>
<dbReference type="Pfam" id="PF01522">
    <property type="entry name" value="Polysacc_deac_1"/>
    <property type="match status" value="1"/>
</dbReference>
<accession>A0ABX1F5S9</accession>
<dbReference type="Gene3D" id="3.20.20.370">
    <property type="entry name" value="Glycoside hydrolase/deacetylase"/>
    <property type="match status" value="1"/>
</dbReference>
<sequence>MLWPQILALIALNHATLTASMHPRGRFLGPNLVRLPIAGAAQVALTFDDGPDPVVTPRVLDLLDVAQARASFFVIGARAARHPALLREILARGHTVENHSQTHPASFAARGLWALRREVSQAQDVIAGITGTAPRFFRAPMGLRSPLLDPVLAGQGLRLVSWTRRGYDTSRRDPQRVLRSLTRGLGPRDILLLHDGNAGRDERGDPVVLSVLPALLAALQADGLRPVSLADVAA</sequence>
<proteinExistence type="inferred from homology"/>
<keyword evidence="7" id="KW-1185">Reference proteome</keyword>
<protein>
    <recommendedName>
        <fullName evidence="3">Chitooligosaccharide deacetylase</fullName>
    </recommendedName>
    <alternativeName>
        <fullName evidence="4">Nodulation protein B</fullName>
    </alternativeName>
</protein>
<gene>
    <name evidence="6" type="ORF">HB662_23350</name>
</gene>
<dbReference type="PROSITE" id="PS51677">
    <property type="entry name" value="NODB"/>
    <property type="match status" value="1"/>
</dbReference>
<dbReference type="EMBL" id="JAAVTX010000007">
    <property type="protein sequence ID" value="NKE47733.1"/>
    <property type="molecule type" value="Genomic_DNA"/>
</dbReference>
<name>A0ABX1F5S9_9PROT</name>
<evidence type="ECO:0000256" key="2">
    <source>
        <dbReference type="ARBA" id="ARBA00010973"/>
    </source>
</evidence>
<dbReference type="SUPFAM" id="SSF88713">
    <property type="entry name" value="Glycoside hydrolase/deacetylase"/>
    <property type="match status" value="1"/>
</dbReference>
<dbReference type="InterPro" id="IPR002509">
    <property type="entry name" value="NODB_dom"/>
</dbReference>
<reference evidence="6 7" key="1">
    <citation type="submission" date="2020-03" db="EMBL/GenBank/DDBJ databases">
        <title>Roseomonas selenitidurans sp. nov. isolated from soil.</title>
        <authorList>
            <person name="Liu H."/>
        </authorList>
    </citation>
    <scope>NUCLEOTIDE SEQUENCE [LARGE SCALE GENOMIC DNA]</scope>
    <source>
        <strain evidence="6 7">JCM 15073</strain>
    </source>
</reference>
<evidence type="ECO:0000313" key="7">
    <source>
        <dbReference type="Proteomes" id="UP000765160"/>
    </source>
</evidence>
<evidence type="ECO:0000313" key="6">
    <source>
        <dbReference type="EMBL" id="NKE47733.1"/>
    </source>
</evidence>
<dbReference type="InterPro" id="IPR011330">
    <property type="entry name" value="Glyco_hydro/deAcase_b/a-brl"/>
</dbReference>
<dbReference type="PANTHER" id="PTHR10587">
    <property type="entry name" value="GLYCOSYL TRANSFERASE-RELATED"/>
    <property type="match status" value="1"/>
</dbReference>
<evidence type="ECO:0000256" key="4">
    <source>
        <dbReference type="ARBA" id="ARBA00032976"/>
    </source>
</evidence>
<evidence type="ECO:0000259" key="5">
    <source>
        <dbReference type="PROSITE" id="PS51677"/>
    </source>
</evidence>
<dbReference type="PANTHER" id="PTHR10587:SF137">
    <property type="entry name" value="4-DEOXY-4-FORMAMIDO-L-ARABINOSE-PHOSPHOUNDECAPRENOL DEFORMYLASE ARND-RELATED"/>
    <property type="match status" value="1"/>
</dbReference>
<comment type="caution">
    <text evidence="6">The sequence shown here is derived from an EMBL/GenBank/DDBJ whole genome shotgun (WGS) entry which is preliminary data.</text>
</comment>
<dbReference type="Proteomes" id="UP000765160">
    <property type="component" value="Unassembled WGS sequence"/>
</dbReference>
<feature type="domain" description="NodB homology" evidence="5">
    <location>
        <begin position="41"/>
        <end position="227"/>
    </location>
</feature>
<evidence type="ECO:0000256" key="1">
    <source>
        <dbReference type="ARBA" id="ARBA00003236"/>
    </source>
</evidence>
<comment type="function">
    <text evidence="1">Is involved in generating a small heat-stable compound (Nod), an acylated oligomer of N-acetylglucosamine, that stimulates mitosis in various plant protoplasts.</text>
</comment>
<organism evidence="6 7">
    <name type="scientific">Falsiroseomonas frigidaquae</name>
    <dbReference type="NCBI Taxonomy" id="487318"/>
    <lineage>
        <taxon>Bacteria</taxon>
        <taxon>Pseudomonadati</taxon>
        <taxon>Pseudomonadota</taxon>
        <taxon>Alphaproteobacteria</taxon>
        <taxon>Acetobacterales</taxon>
        <taxon>Roseomonadaceae</taxon>
        <taxon>Falsiroseomonas</taxon>
    </lineage>
</organism>
<comment type="similarity">
    <text evidence="2">Belongs to the polysaccharide deacetylase family.</text>
</comment>
<evidence type="ECO:0000256" key="3">
    <source>
        <dbReference type="ARBA" id="ARBA00020071"/>
    </source>
</evidence>